<dbReference type="RefSeq" id="WP_330199641.1">
    <property type="nucleotide sequence ID" value="NZ_JAZDRP010000007.1"/>
</dbReference>
<evidence type="ECO:0000259" key="2">
    <source>
        <dbReference type="Pfam" id="PF00535"/>
    </source>
</evidence>
<evidence type="ECO:0000313" key="3">
    <source>
        <dbReference type="EMBL" id="MEE2526977.1"/>
    </source>
</evidence>
<dbReference type="Gene3D" id="3.90.550.10">
    <property type="entry name" value="Spore Coat Polysaccharide Biosynthesis Protein SpsA, Chain A"/>
    <property type="match status" value="1"/>
</dbReference>
<evidence type="ECO:0000256" key="1">
    <source>
        <dbReference type="SAM" id="Phobius"/>
    </source>
</evidence>
<keyword evidence="3" id="KW-0808">Transferase</keyword>
<dbReference type="Proteomes" id="UP001354971">
    <property type="component" value="Unassembled WGS sequence"/>
</dbReference>
<keyword evidence="1" id="KW-0812">Transmembrane</keyword>
<dbReference type="PANTHER" id="PTHR22916">
    <property type="entry name" value="GLYCOSYLTRANSFERASE"/>
    <property type="match status" value="1"/>
</dbReference>
<dbReference type="InterPro" id="IPR029044">
    <property type="entry name" value="Nucleotide-diphossugar_trans"/>
</dbReference>
<keyword evidence="4" id="KW-1185">Reference proteome</keyword>
<sequence>MDVSVIIPTFKRPDGLTRAAESILAQANPCGLSIELVIVDNDPDGSGLAAAQAVAKVAAVPVQIVHMPEPGVANARNAGLAASTGELIAFLDDDEEAPVTWLCELIGTLRFYEADAVFGPVRTRLPDSVSRHRDYYSQFFARSGPEESGHIDHYYGCGNSLIRRAALPGDQPFDTSRNQSGGEDDLLFAQMQEAGAVFAWSAEAWVWEDPLTSRATLNYTLKRAFAYGQGPSAACASRRPVNIPGILFWMAVGAVQSVIYGIAAAALWAVGAPNRARMLDKAVRGLGKVFWGGPFTLNFYGSAA</sequence>
<keyword evidence="1" id="KW-0472">Membrane</keyword>
<keyword evidence="3" id="KW-0328">Glycosyltransferase</keyword>
<dbReference type="InterPro" id="IPR001173">
    <property type="entry name" value="Glyco_trans_2-like"/>
</dbReference>
<feature type="transmembrane region" description="Helical" evidence="1">
    <location>
        <begin position="246"/>
        <end position="271"/>
    </location>
</feature>
<evidence type="ECO:0000313" key="4">
    <source>
        <dbReference type="Proteomes" id="UP001354971"/>
    </source>
</evidence>
<dbReference type="PANTHER" id="PTHR22916:SF3">
    <property type="entry name" value="UDP-GLCNAC:BETAGAL BETA-1,3-N-ACETYLGLUCOSAMINYLTRANSFERASE-LIKE PROTEIN 1"/>
    <property type="match status" value="1"/>
</dbReference>
<gene>
    <name evidence="3" type="ORF">V0U79_11405</name>
</gene>
<dbReference type="Pfam" id="PF00535">
    <property type="entry name" value="Glycos_transf_2"/>
    <property type="match status" value="1"/>
</dbReference>
<reference evidence="3 4" key="1">
    <citation type="submission" date="2024-01" db="EMBL/GenBank/DDBJ databases">
        <title>Hyphobacterium bacterium isolated from marine sediment.</title>
        <authorList>
            <person name="Zhao S."/>
        </authorList>
    </citation>
    <scope>NUCLEOTIDE SEQUENCE [LARGE SCALE GENOMIC DNA]</scope>
    <source>
        <strain evidence="4">HN65</strain>
    </source>
</reference>
<dbReference type="GO" id="GO:0016757">
    <property type="term" value="F:glycosyltransferase activity"/>
    <property type="evidence" value="ECO:0007669"/>
    <property type="project" value="UniProtKB-KW"/>
</dbReference>
<proteinExistence type="predicted"/>
<dbReference type="SUPFAM" id="SSF53448">
    <property type="entry name" value="Nucleotide-diphospho-sugar transferases"/>
    <property type="match status" value="1"/>
</dbReference>
<name>A0ABU7LST1_9PROT</name>
<protein>
    <submittedName>
        <fullName evidence="3">Glycosyltransferase family 2 protein</fullName>
        <ecNumber evidence="3">2.4.-.-</ecNumber>
    </submittedName>
</protein>
<keyword evidence="1" id="KW-1133">Transmembrane helix</keyword>
<dbReference type="EMBL" id="JAZDRP010000007">
    <property type="protein sequence ID" value="MEE2526977.1"/>
    <property type="molecule type" value="Genomic_DNA"/>
</dbReference>
<dbReference type="EC" id="2.4.-.-" evidence="3"/>
<dbReference type="CDD" id="cd00761">
    <property type="entry name" value="Glyco_tranf_GTA_type"/>
    <property type="match status" value="1"/>
</dbReference>
<organism evidence="3 4">
    <name type="scientific">Hyphobacterium lacteum</name>
    <dbReference type="NCBI Taxonomy" id="3116575"/>
    <lineage>
        <taxon>Bacteria</taxon>
        <taxon>Pseudomonadati</taxon>
        <taxon>Pseudomonadota</taxon>
        <taxon>Alphaproteobacteria</taxon>
        <taxon>Maricaulales</taxon>
        <taxon>Maricaulaceae</taxon>
        <taxon>Hyphobacterium</taxon>
    </lineage>
</organism>
<feature type="domain" description="Glycosyltransferase 2-like" evidence="2">
    <location>
        <begin position="4"/>
        <end position="167"/>
    </location>
</feature>
<accession>A0ABU7LST1</accession>
<comment type="caution">
    <text evidence="3">The sequence shown here is derived from an EMBL/GenBank/DDBJ whole genome shotgun (WGS) entry which is preliminary data.</text>
</comment>